<name>A0A2M8LDL3_9BACT</name>
<gene>
    <name evidence="1" type="ORF">COV04_04460</name>
</gene>
<protein>
    <recommendedName>
        <fullName evidence="3">YwbE family protein</fullName>
    </recommendedName>
</protein>
<dbReference type="NCBIfam" id="TIGR03833">
    <property type="entry name" value="YwbE family protein"/>
    <property type="match status" value="1"/>
</dbReference>
<accession>A0A2M8LDL3</accession>
<dbReference type="PANTHER" id="PTHR40069:SF1">
    <property type="entry name" value="YWBE PROTEIN"/>
    <property type="match status" value="1"/>
</dbReference>
<dbReference type="EMBL" id="PFET01000014">
    <property type="protein sequence ID" value="PJE75527.1"/>
    <property type="molecule type" value="Genomic_DNA"/>
</dbReference>
<comment type="caution">
    <text evidence="1">The sequence shown here is derived from an EMBL/GenBank/DDBJ whole genome shotgun (WGS) entry which is preliminary data.</text>
</comment>
<reference evidence="1 2" key="1">
    <citation type="submission" date="2017-09" db="EMBL/GenBank/DDBJ databases">
        <title>Depth-based differentiation of microbial function through sediment-hosted aquifers and enrichment of novel symbionts in the deep terrestrial subsurface.</title>
        <authorList>
            <person name="Probst A.J."/>
            <person name="Ladd B."/>
            <person name="Jarett J.K."/>
            <person name="Geller-Mcgrath D.E."/>
            <person name="Sieber C.M."/>
            <person name="Emerson J.B."/>
            <person name="Anantharaman K."/>
            <person name="Thomas B.C."/>
            <person name="Malmstrom R."/>
            <person name="Stieglmeier M."/>
            <person name="Klingl A."/>
            <person name="Woyke T."/>
            <person name="Ryan C.M."/>
            <person name="Banfield J.F."/>
        </authorList>
    </citation>
    <scope>NUCLEOTIDE SEQUENCE [LARGE SCALE GENOMIC DNA]</scope>
    <source>
        <strain evidence="1">CG10_big_fil_rev_8_21_14_0_10_48_11</strain>
    </source>
</reference>
<organism evidence="1 2">
    <name type="scientific">Candidatus Uhrbacteria bacterium CG10_big_fil_rev_8_21_14_0_10_48_11</name>
    <dbReference type="NCBI Taxonomy" id="1975037"/>
    <lineage>
        <taxon>Bacteria</taxon>
        <taxon>Candidatus Uhriibacteriota</taxon>
    </lineage>
</organism>
<dbReference type="AlphaFoldDB" id="A0A2M8LDL3"/>
<dbReference type="InterPro" id="IPR019240">
    <property type="entry name" value="DUF2196"/>
</dbReference>
<sequence>MSESQDNENPPRREEIRKGSAVWIIEKANYGTSNYTQGFVSQILTSSPWHPRGIKVRLETGEVGRVQWLMEA</sequence>
<dbReference type="Pfam" id="PF09962">
    <property type="entry name" value="DUF2196"/>
    <property type="match status" value="1"/>
</dbReference>
<dbReference type="PANTHER" id="PTHR40069">
    <property type="entry name" value="YWBE PROTEIN"/>
    <property type="match status" value="1"/>
</dbReference>
<evidence type="ECO:0000313" key="2">
    <source>
        <dbReference type="Proteomes" id="UP000231152"/>
    </source>
</evidence>
<evidence type="ECO:0000313" key="1">
    <source>
        <dbReference type="EMBL" id="PJE75527.1"/>
    </source>
</evidence>
<evidence type="ECO:0008006" key="3">
    <source>
        <dbReference type="Google" id="ProtNLM"/>
    </source>
</evidence>
<dbReference type="Proteomes" id="UP000231152">
    <property type="component" value="Unassembled WGS sequence"/>
</dbReference>
<proteinExistence type="predicted"/>